<dbReference type="RefSeq" id="WP_145095141.1">
    <property type="nucleotide sequence ID" value="NZ_CP036274.1"/>
</dbReference>
<sequence>MPKVLCIAGMVVAVLVAILFILDLALPTMMFRRASILMDVAMIACAIILGFASWMTLKEQK</sequence>
<proteinExistence type="predicted"/>
<gene>
    <name evidence="2" type="ORF">ETAA8_52670</name>
</gene>
<evidence type="ECO:0000313" key="3">
    <source>
        <dbReference type="Proteomes" id="UP000315017"/>
    </source>
</evidence>
<organism evidence="2 3">
    <name type="scientific">Anatilimnocola aggregata</name>
    <dbReference type="NCBI Taxonomy" id="2528021"/>
    <lineage>
        <taxon>Bacteria</taxon>
        <taxon>Pseudomonadati</taxon>
        <taxon>Planctomycetota</taxon>
        <taxon>Planctomycetia</taxon>
        <taxon>Pirellulales</taxon>
        <taxon>Pirellulaceae</taxon>
        <taxon>Anatilimnocola</taxon>
    </lineage>
</organism>
<dbReference type="KEGG" id="aagg:ETAA8_52670"/>
<keyword evidence="1" id="KW-1133">Transmembrane helix</keyword>
<feature type="transmembrane region" description="Helical" evidence="1">
    <location>
        <begin position="36"/>
        <end position="57"/>
    </location>
</feature>
<dbReference type="AlphaFoldDB" id="A0A517YIU7"/>
<accession>A0A517YIU7</accession>
<name>A0A517YIU7_9BACT</name>
<keyword evidence="1" id="KW-0812">Transmembrane</keyword>
<reference evidence="2 3" key="1">
    <citation type="submission" date="2019-02" db="EMBL/GenBank/DDBJ databases">
        <title>Deep-cultivation of Planctomycetes and their phenomic and genomic characterization uncovers novel biology.</title>
        <authorList>
            <person name="Wiegand S."/>
            <person name="Jogler M."/>
            <person name="Boedeker C."/>
            <person name="Pinto D."/>
            <person name="Vollmers J."/>
            <person name="Rivas-Marin E."/>
            <person name="Kohn T."/>
            <person name="Peeters S.H."/>
            <person name="Heuer A."/>
            <person name="Rast P."/>
            <person name="Oberbeckmann S."/>
            <person name="Bunk B."/>
            <person name="Jeske O."/>
            <person name="Meyerdierks A."/>
            <person name="Storesund J.E."/>
            <person name="Kallscheuer N."/>
            <person name="Luecker S."/>
            <person name="Lage O.M."/>
            <person name="Pohl T."/>
            <person name="Merkel B.J."/>
            <person name="Hornburger P."/>
            <person name="Mueller R.-W."/>
            <person name="Bruemmer F."/>
            <person name="Labrenz M."/>
            <person name="Spormann A.M."/>
            <person name="Op den Camp H."/>
            <person name="Overmann J."/>
            <person name="Amann R."/>
            <person name="Jetten M.S.M."/>
            <person name="Mascher T."/>
            <person name="Medema M.H."/>
            <person name="Devos D.P."/>
            <person name="Kaster A.-K."/>
            <person name="Ovreas L."/>
            <person name="Rohde M."/>
            <person name="Galperin M.Y."/>
            <person name="Jogler C."/>
        </authorList>
    </citation>
    <scope>NUCLEOTIDE SEQUENCE [LARGE SCALE GENOMIC DNA]</scope>
    <source>
        <strain evidence="2 3">ETA_A8</strain>
    </source>
</reference>
<protein>
    <recommendedName>
        <fullName evidence="4">NADH dehydrogenase subunit 1</fullName>
    </recommendedName>
</protein>
<keyword evidence="1" id="KW-0472">Membrane</keyword>
<keyword evidence="3" id="KW-1185">Reference proteome</keyword>
<evidence type="ECO:0008006" key="4">
    <source>
        <dbReference type="Google" id="ProtNLM"/>
    </source>
</evidence>
<evidence type="ECO:0000313" key="2">
    <source>
        <dbReference type="EMBL" id="QDU30148.1"/>
    </source>
</evidence>
<evidence type="ECO:0000256" key="1">
    <source>
        <dbReference type="SAM" id="Phobius"/>
    </source>
</evidence>
<dbReference type="Proteomes" id="UP000315017">
    <property type="component" value="Chromosome"/>
</dbReference>
<dbReference type="EMBL" id="CP036274">
    <property type="protein sequence ID" value="QDU30148.1"/>
    <property type="molecule type" value="Genomic_DNA"/>
</dbReference>
<dbReference type="OrthoDB" id="291470at2"/>
<feature type="transmembrane region" description="Helical" evidence="1">
    <location>
        <begin position="7"/>
        <end position="30"/>
    </location>
</feature>